<comment type="caution">
    <text evidence="1">The sequence shown here is derived from an EMBL/GenBank/DDBJ whole genome shotgun (WGS) entry which is preliminary data.</text>
</comment>
<dbReference type="SUPFAM" id="SSF46955">
    <property type="entry name" value="Putative DNA-binding domain"/>
    <property type="match status" value="1"/>
</dbReference>
<evidence type="ECO:0000313" key="1">
    <source>
        <dbReference type="EMBL" id="TDU81300.1"/>
    </source>
</evidence>
<dbReference type="EMBL" id="SOCA01000001">
    <property type="protein sequence ID" value="TDU81300.1"/>
    <property type="molecule type" value="Genomic_DNA"/>
</dbReference>
<keyword evidence="2" id="KW-1185">Reference proteome</keyword>
<dbReference type="OrthoDB" id="195836at2"/>
<dbReference type="RefSeq" id="WP_133793262.1">
    <property type="nucleotide sequence ID" value="NZ_SOCA01000001.1"/>
</dbReference>
<name>A0A4R7SPZ6_9BACT</name>
<dbReference type="Proteomes" id="UP000295662">
    <property type="component" value="Unassembled WGS sequence"/>
</dbReference>
<evidence type="ECO:0000313" key="2">
    <source>
        <dbReference type="Proteomes" id="UP000295662"/>
    </source>
</evidence>
<sequence length="107" mass="12053">MTSDHSSTEAGPLYEAETDTAYSIEVITELTGMDAQTIIRYQEQGFIRPASGQAADSALFDAESLRQLRRIEHLRSTCAVNDTGLKLILDLLHEIECLRQERRQSVR</sequence>
<dbReference type="Gene3D" id="1.10.1660.10">
    <property type="match status" value="1"/>
</dbReference>
<proteinExistence type="predicted"/>
<reference evidence="1 2" key="1">
    <citation type="submission" date="2019-03" db="EMBL/GenBank/DDBJ databases">
        <title>Genomic Encyclopedia of Archaeal and Bacterial Type Strains, Phase II (KMG-II): from individual species to whole genera.</title>
        <authorList>
            <person name="Goeker M."/>
        </authorList>
    </citation>
    <scope>NUCLEOTIDE SEQUENCE [LARGE SCALE GENOMIC DNA]</scope>
    <source>
        <strain evidence="1 2">ATCC 25309</strain>
    </source>
</reference>
<dbReference type="InterPro" id="IPR009061">
    <property type="entry name" value="DNA-bd_dom_put_sf"/>
</dbReference>
<protein>
    <submittedName>
        <fullName evidence="1">MerR family transcriptional regulator/heat shock protein HspR</fullName>
    </submittedName>
</protein>
<dbReference type="AlphaFoldDB" id="A0A4R7SPZ6"/>
<keyword evidence="1" id="KW-0346">Stress response</keyword>
<dbReference type="Pfam" id="PF13591">
    <property type="entry name" value="MerR_2"/>
    <property type="match status" value="1"/>
</dbReference>
<accession>A0A4R7SPZ6</accession>
<gene>
    <name evidence="1" type="ORF">EI77_00603</name>
</gene>
<organism evidence="1 2">
    <name type="scientific">Prosthecobacter fusiformis</name>
    <dbReference type="NCBI Taxonomy" id="48464"/>
    <lineage>
        <taxon>Bacteria</taxon>
        <taxon>Pseudomonadati</taxon>
        <taxon>Verrucomicrobiota</taxon>
        <taxon>Verrucomicrobiia</taxon>
        <taxon>Verrucomicrobiales</taxon>
        <taxon>Verrucomicrobiaceae</taxon>
        <taxon>Prosthecobacter</taxon>
    </lineage>
</organism>